<evidence type="ECO:0000313" key="1">
    <source>
        <dbReference type="EMBL" id="PSB43920.1"/>
    </source>
</evidence>
<accession>A0A2T1FG19</accession>
<sequence length="101" mass="11651">MTLLPTDDTPLYNHPLPEIEQWLTSMGCQQDESELHCWHINKPDWRAELCLDIEELTVRYHPTTDRSSADIAKGSGDRSIFRTFKYSLSRQDIENAVFAGP</sequence>
<gene>
    <name evidence="1" type="ORF">C7B77_25935</name>
</gene>
<dbReference type="AlphaFoldDB" id="A0A2T1FG19"/>
<protein>
    <submittedName>
        <fullName evidence="1">DUF3143 domain-containing protein</fullName>
    </submittedName>
</protein>
<proteinExistence type="predicted"/>
<evidence type="ECO:0000313" key="2">
    <source>
        <dbReference type="Proteomes" id="UP000238937"/>
    </source>
</evidence>
<dbReference type="InterPro" id="IPR021489">
    <property type="entry name" value="DUF3143"/>
</dbReference>
<organism evidence="1 2">
    <name type="scientific">Chamaesiphon polymorphus CCALA 037</name>
    <dbReference type="NCBI Taxonomy" id="2107692"/>
    <lineage>
        <taxon>Bacteria</taxon>
        <taxon>Bacillati</taxon>
        <taxon>Cyanobacteriota</taxon>
        <taxon>Cyanophyceae</taxon>
        <taxon>Gomontiellales</taxon>
        <taxon>Chamaesiphonaceae</taxon>
        <taxon>Chamaesiphon</taxon>
    </lineage>
</organism>
<dbReference type="OrthoDB" id="487334at2"/>
<keyword evidence="2" id="KW-1185">Reference proteome</keyword>
<dbReference type="RefSeq" id="WP_106311796.1">
    <property type="nucleotide sequence ID" value="NZ_PVWO01000537.1"/>
</dbReference>
<dbReference type="PANTHER" id="PTHR35765">
    <property type="entry name" value="OS05G0569200 PROTEIN"/>
    <property type="match status" value="1"/>
</dbReference>
<comment type="caution">
    <text evidence="1">The sequence shown here is derived from an EMBL/GenBank/DDBJ whole genome shotgun (WGS) entry which is preliminary data.</text>
</comment>
<dbReference type="Pfam" id="PF11341">
    <property type="entry name" value="DUF3143"/>
    <property type="match status" value="1"/>
</dbReference>
<dbReference type="EMBL" id="PVWO01000537">
    <property type="protein sequence ID" value="PSB43920.1"/>
    <property type="molecule type" value="Genomic_DNA"/>
</dbReference>
<dbReference type="PANTHER" id="PTHR35765:SF2">
    <property type="entry name" value="OS05G0569200 PROTEIN"/>
    <property type="match status" value="1"/>
</dbReference>
<reference evidence="1 2" key="1">
    <citation type="submission" date="2018-03" db="EMBL/GenBank/DDBJ databases">
        <title>The ancient ancestry and fast evolution of plastids.</title>
        <authorList>
            <person name="Moore K.R."/>
            <person name="Magnabosco C."/>
            <person name="Momper L."/>
            <person name="Gold D.A."/>
            <person name="Bosak T."/>
            <person name="Fournier G.P."/>
        </authorList>
    </citation>
    <scope>NUCLEOTIDE SEQUENCE [LARGE SCALE GENOMIC DNA]</scope>
    <source>
        <strain evidence="1 2">CCALA 037</strain>
    </source>
</reference>
<name>A0A2T1FG19_9CYAN</name>
<dbReference type="Proteomes" id="UP000238937">
    <property type="component" value="Unassembled WGS sequence"/>
</dbReference>